<keyword evidence="1" id="KW-0472">Membrane</keyword>
<sequence>MNYIASITDFFKSPKWGMNLLLGIVAFIIPAVGPIVLAGWLITGLYGRKNDENPATFPDFDFQYFMKYLERGVWPFLVSLVSSFALIPVMMVVMFVPMLLIGAMGSNSSGDGASIIGLLMMVVMFGLYALAMAAFFFVTTPMIIRSTITQDFAKAFDFGFVKRFLILTKGELMMAALFMLGVGIVYMILGVITCYLGFLAGGPVMFYAWHHLQKQLYKTYLSRGGDPVPYSPKLTDDIATPPSLVK</sequence>
<dbReference type="InterPro" id="IPR025098">
    <property type="entry name" value="DUF4013"/>
</dbReference>
<dbReference type="Pfam" id="PF13197">
    <property type="entry name" value="DUF4013"/>
    <property type="match status" value="1"/>
</dbReference>
<accession>A0A366HE48</accession>
<dbReference type="EMBL" id="QNRR01000009">
    <property type="protein sequence ID" value="RBP39588.1"/>
    <property type="molecule type" value="Genomic_DNA"/>
</dbReference>
<dbReference type="AlphaFoldDB" id="A0A366HE48"/>
<dbReference type="OrthoDB" id="190332at2"/>
<gene>
    <name evidence="2" type="ORF">DES53_10915</name>
</gene>
<reference evidence="2 3" key="1">
    <citation type="submission" date="2018-06" db="EMBL/GenBank/DDBJ databases">
        <title>Genomic Encyclopedia of Type Strains, Phase IV (KMG-IV): sequencing the most valuable type-strain genomes for metagenomic binning, comparative biology and taxonomic classification.</title>
        <authorList>
            <person name="Goeker M."/>
        </authorList>
    </citation>
    <scope>NUCLEOTIDE SEQUENCE [LARGE SCALE GENOMIC DNA]</scope>
    <source>
        <strain evidence="2 3">DSM 25532</strain>
    </source>
</reference>
<comment type="caution">
    <text evidence="2">The sequence shown here is derived from an EMBL/GenBank/DDBJ whole genome shotgun (WGS) entry which is preliminary data.</text>
</comment>
<evidence type="ECO:0000256" key="1">
    <source>
        <dbReference type="SAM" id="Phobius"/>
    </source>
</evidence>
<evidence type="ECO:0000313" key="3">
    <source>
        <dbReference type="Proteomes" id="UP000253426"/>
    </source>
</evidence>
<protein>
    <submittedName>
        <fullName evidence="2">Uncharacterized protein DUF4013</fullName>
    </submittedName>
</protein>
<feature type="transmembrane region" description="Helical" evidence="1">
    <location>
        <begin position="20"/>
        <end position="42"/>
    </location>
</feature>
<feature type="transmembrane region" description="Helical" evidence="1">
    <location>
        <begin position="73"/>
        <end position="101"/>
    </location>
</feature>
<dbReference type="RefSeq" id="WP_113960490.1">
    <property type="nucleotide sequence ID" value="NZ_QNRR01000009.1"/>
</dbReference>
<evidence type="ECO:0000313" key="2">
    <source>
        <dbReference type="EMBL" id="RBP39588.1"/>
    </source>
</evidence>
<feature type="transmembrane region" description="Helical" evidence="1">
    <location>
        <begin position="172"/>
        <end position="198"/>
    </location>
</feature>
<name>A0A366HE48_9BACT</name>
<feature type="transmembrane region" description="Helical" evidence="1">
    <location>
        <begin position="113"/>
        <end position="138"/>
    </location>
</feature>
<proteinExistence type="predicted"/>
<dbReference type="Proteomes" id="UP000253426">
    <property type="component" value="Unassembled WGS sequence"/>
</dbReference>
<keyword evidence="1" id="KW-1133">Transmembrane helix</keyword>
<organism evidence="2 3">
    <name type="scientific">Roseimicrobium gellanilyticum</name>
    <dbReference type="NCBI Taxonomy" id="748857"/>
    <lineage>
        <taxon>Bacteria</taxon>
        <taxon>Pseudomonadati</taxon>
        <taxon>Verrucomicrobiota</taxon>
        <taxon>Verrucomicrobiia</taxon>
        <taxon>Verrucomicrobiales</taxon>
        <taxon>Verrucomicrobiaceae</taxon>
        <taxon>Roseimicrobium</taxon>
    </lineage>
</organism>
<keyword evidence="1" id="KW-0812">Transmembrane</keyword>
<keyword evidence="3" id="KW-1185">Reference proteome</keyword>